<gene>
    <name evidence="2" type="ORF">CJ203_05270</name>
</gene>
<evidence type="ECO:0000259" key="1">
    <source>
        <dbReference type="Pfam" id="PF20103"/>
    </source>
</evidence>
<sequence length="669" mass="74330">MRELFEGYKIEHGDPYFIGLMGQRGFERDFLLWHDAELREELLWPLFSLEGTQMVSFANREKYSSGWAEPLVALVSEGMLDRDRMLDEMLKALNRGFPAYRVRWFTQHYEDFAPTEEETTKRQHLLIAAMGSGVASTTTFAVKQLSRLSELDADGFVAAAHHAMGGPKGTAITALKMLEKIAAEREDLAASIADAAQTGLYHAHDDVVRRSAKLLRTLEKGELIVAAGDILSPVMADELLGQRVAEGTGQTEHAAASSAQRVEAQPVAPWTDEDALFRTRELLTTPDAVNFALFLAWLAETGPRAVEILKPVLSKQDPARSFTDARWLLFQCTLSPAEVKEANAPWLPGDNRRESLLRIVAIVHGLAPTRTLLSTPTDSFGRVDNKEFARRLATYSDLEGIWQDDAILAYLRLVDYEEDSTGLVSVQGVQSGCNRFQWTLPEDRCTQCDKNRVWVRTAQGWKGHNEHHDEVLPYLVLGSFNAADSPAERAIVAPTCLDAYTYDMERDLDAGMSIHPDVQEPGIVDVLAWHPGEWSPHTAKFLGKAMANVHPEVRVVAAELVATSLPLAIEAGVTAQEWAQIDNVKLGRWANSLADAATLNPTYVRDLLAQLLPQLDRKARDIAKLIELLRNVRVQTGQRDVHKQLLEWLESFSGKTKAAQAAAALLKES</sequence>
<keyword evidence="3" id="KW-1185">Reference proteome</keyword>
<dbReference type="RefSeq" id="WP_102723831.1">
    <property type="nucleotide sequence ID" value="NZ_PNHG01000006.1"/>
</dbReference>
<dbReference type="EMBL" id="PNHG01000006">
    <property type="protein sequence ID" value="PMC64421.1"/>
    <property type="molecule type" value="Genomic_DNA"/>
</dbReference>
<comment type="caution">
    <text evidence="2">The sequence shown here is derived from an EMBL/GenBank/DDBJ whole genome shotgun (WGS) entry which is preliminary data.</text>
</comment>
<reference evidence="2 3" key="1">
    <citation type="submission" date="2017-09" db="EMBL/GenBank/DDBJ databases">
        <title>Bacterial strain isolated from the female urinary microbiota.</title>
        <authorList>
            <person name="Thomas-White K."/>
            <person name="Kumar N."/>
            <person name="Forster S."/>
            <person name="Putonti C."/>
            <person name="Lawley T."/>
            <person name="Wolfe A.J."/>
        </authorList>
    </citation>
    <scope>NUCLEOTIDE SEQUENCE [LARGE SCALE GENOMIC DNA]</scope>
    <source>
        <strain evidence="2 3">UMB0792</strain>
    </source>
</reference>
<feature type="domain" description="DUF6493" evidence="1">
    <location>
        <begin position="32"/>
        <end position="148"/>
    </location>
</feature>
<evidence type="ECO:0000313" key="3">
    <source>
        <dbReference type="Proteomes" id="UP000235836"/>
    </source>
</evidence>
<evidence type="ECO:0000313" key="2">
    <source>
        <dbReference type="EMBL" id="PMC64421.1"/>
    </source>
</evidence>
<dbReference type="Proteomes" id="UP000235836">
    <property type="component" value="Unassembled WGS sequence"/>
</dbReference>
<dbReference type="AlphaFoldDB" id="A0A2N6T536"/>
<name>A0A2N6T536_9CORY</name>
<dbReference type="Pfam" id="PF20103">
    <property type="entry name" value="DUF6493"/>
    <property type="match status" value="1"/>
</dbReference>
<protein>
    <recommendedName>
        <fullName evidence="1">DUF6493 domain-containing protein</fullName>
    </recommendedName>
</protein>
<organism evidence="2 3">
    <name type="scientific">Corynebacterium tuscaniense</name>
    <dbReference type="NCBI Taxonomy" id="302449"/>
    <lineage>
        <taxon>Bacteria</taxon>
        <taxon>Bacillati</taxon>
        <taxon>Actinomycetota</taxon>
        <taxon>Actinomycetes</taxon>
        <taxon>Mycobacteriales</taxon>
        <taxon>Corynebacteriaceae</taxon>
        <taxon>Corynebacterium</taxon>
    </lineage>
</organism>
<dbReference type="InterPro" id="IPR045472">
    <property type="entry name" value="DUF6493"/>
</dbReference>
<proteinExistence type="predicted"/>
<accession>A0A2N6T536</accession>